<gene>
    <name evidence="3" type="ORF">KTS37_02480</name>
</gene>
<reference evidence="3" key="1">
    <citation type="submission" date="2021-06" db="EMBL/GenBank/DDBJ databases">
        <title>New haloarchaea isolates fom saline soil.</title>
        <authorList>
            <person name="Duran-Viseras A."/>
            <person name="Sanchez-Porro C.S."/>
            <person name="Ventosa A."/>
        </authorList>
    </citation>
    <scope>NUCLEOTIDE SEQUENCE</scope>
    <source>
        <strain evidence="3">JCM 18369</strain>
    </source>
</reference>
<dbReference type="InterPro" id="IPR055532">
    <property type="entry name" value="DUF7108_N"/>
</dbReference>
<comment type="caution">
    <text evidence="3">The sequence shown here is derived from an EMBL/GenBank/DDBJ whole genome shotgun (WGS) entry which is preliminary data.</text>
</comment>
<protein>
    <submittedName>
        <fullName evidence="3">RnhA operon protein</fullName>
    </submittedName>
</protein>
<dbReference type="Proteomes" id="UP001166304">
    <property type="component" value="Unassembled WGS sequence"/>
</dbReference>
<keyword evidence="4" id="KW-1185">Reference proteome</keyword>
<evidence type="ECO:0000259" key="2">
    <source>
        <dbReference type="Pfam" id="PF23420"/>
    </source>
</evidence>
<dbReference type="InterPro" id="IPR056494">
    <property type="entry name" value="DUF7108_C"/>
</dbReference>
<evidence type="ECO:0000313" key="3">
    <source>
        <dbReference type="EMBL" id="MBV0900644.1"/>
    </source>
</evidence>
<proteinExistence type="predicted"/>
<dbReference type="Pfam" id="PF23420">
    <property type="entry name" value="DUF7108_C"/>
    <property type="match status" value="1"/>
</dbReference>
<dbReference type="Pfam" id="PF23418">
    <property type="entry name" value="DUF7108"/>
    <property type="match status" value="1"/>
</dbReference>
<dbReference type="RefSeq" id="WP_162412066.1">
    <property type="nucleotide sequence ID" value="NZ_JAHQXE010000001.1"/>
</dbReference>
<evidence type="ECO:0000313" key="4">
    <source>
        <dbReference type="Proteomes" id="UP001166304"/>
    </source>
</evidence>
<feature type="domain" description="DUF7108" evidence="2">
    <location>
        <begin position="93"/>
        <end position="180"/>
    </location>
</feature>
<organism evidence="3 4">
    <name type="scientific">Haloarcula salina</name>
    <dbReference type="NCBI Taxonomy" id="1429914"/>
    <lineage>
        <taxon>Archaea</taxon>
        <taxon>Methanobacteriati</taxon>
        <taxon>Methanobacteriota</taxon>
        <taxon>Stenosarchaea group</taxon>
        <taxon>Halobacteria</taxon>
        <taxon>Halobacteriales</taxon>
        <taxon>Haloarculaceae</taxon>
        <taxon>Haloarcula</taxon>
    </lineage>
</organism>
<name>A0AA41FZ93_9EURY</name>
<evidence type="ECO:0000259" key="1">
    <source>
        <dbReference type="Pfam" id="PF23418"/>
    </source>
</evidence>
<feature type="domain" description="DUF7108" evidence="1">
    <location>
        <begin position="3"/>
        <end position="88"/>
    </location>
</feature>
<dbReference type="AlphaFoldDB" id="A0AA41FZ93"/>
<accession>A0AA41FZ93</accession>
<sequence>MTDLPADVIDRAERLTRLAREAVDEAEADAYRAEREDCLAEHGYTARVRSEDTGDVLVCHPREWVDDGVIRPGRIEDVDRGVEVQLSGPGDPDEWETVDERNRAAVDAVAEEHGEPHGATAAALADFMGNHYAKPIADATPDELREFREEYFPRNAWPTDEQRSVLERSVELTVDAADSQLSDSYSNN</sequence>
<dbReference type="EMBL" id="JAHQXE010000001">
    <property type="protein sequence ID" value="MBV0900644.1"/>
    <property type="molecule type" value="Genomic_DNA"/>
</dbReference>